<feature type="domain" description="Amidohydrolase-related" evidence="1">
    <location>
        <begin position="62"/>
        <end position="429"/>
    </location>
</feature>
<dbReference type="AlphaFoldDB" id="A0A543DQY2"/>
<dbReference type="InterPro" id="IPR032466">
    <property type="entry name" value="Metal_Hydrolase"/>
</dbReference>
<dbReference type="PANTHER" id="PTHR43135:SF3">
    <property type="entry name" value="ALPHA-D-RIBOSE 1-METHYLPHOSPHONATE 5-TRIPHOSPHATE DIPHOSPHATASE"/>
    <property type="match status" value="1"/>
</dbReference>
<dbReference type="InterPro" id="IPR051781">
    <property type="entry name" value="Metallo-dep_Hydrolase"/>
</dbReference>
<reference evidence="2 3" key="1">
    <citation type="submission" date="2019-06" db="EMBL/GenBank/DDBJ databases">
        <title>Sequencing the genomes of 1000 actinobacteria strains.</title>
        <authorList>
            <person name="Klenk H.-P."/>
        </authorList>
    </citation>
    <scope>NUCLEOTIDE SEQUENCE [LARGE SCALE GENOMIC DNA]</scope>
    <source>
        <strain evidence="2 3">DSM 45301</strain>
    </source>
</reference>
<sequence>MPAPSHFFVRADTVYPADRARPIQRGYVEVRDGAIAAVGAADEVQPWQDRPDVPVVDYGAATVLPGMIDAHCHLTLTGDGKTYEEQVLDPDEMMSLIAVSNMRRHLASGVTTIRDNGGRNRVVFVVREAIRRGYVNGPRMLLAGRPLTHDYGHFYWCNGVADSDAEIRAAVRRLVAEGADHIKIMASGGATAGNMPHYPSYTTDEMRVAVETAHGLGRRTTAHARAARSIVNAVDAGSDCVEHAEFLVPAPITEFGPGVASAGTMVYDPAITERLHEAGTFVSFTIQTGGWETLGELTAKRERDEHTAEDASRISALEAYFDMKLGIFSKLLADDMIDRLAISSDAGPYDVSFGGLQNGLVLAVRGGMSPTQALDAVTSVAAQACGIDEQVGSLQPGKVADLLVVAGDATTDITAAWDVQAVYQSGRIVAPVVASSGVDSAPIRHEAAATAFTIDC</sequence>
<dbReference type="PANTHER" id="PTHR43135">
    <property type="entry name" value="ALPHA-D-RIBOSE 1-METHYLPHOSPHONATE 5-TRIPHOSPHATE DIPHOSPHATASE"/>
    <property type="match status" value="1"/>
</dbReference>
<evidence type="ECO:0000259" key="1">
    <source>
        <dbReference type="Pfam" id="PF01979"/>
    </source>
</evidence>
<accession>A0A543DQY2</accession>
<dbReference type="Gene3D" id="3.20.20.140">
    <property type="entry name" value="Metal-dependent hydrolases"/>
    <property type="match status" value="1"/>
</dbReference>
<proteinExistence type="predicted"/>
<evidence type="ECO:0000313" key="3">
    <source>
        <dbReference type="Proteomes" id="UP000315677"/>
    </source>
</evidence>
<dbReference type="GO" id="GO:0016810">
    <property type="term" value="F:hydrolase activity, acting on carbon-nitrogen (but not peptide) bonds"/>
    <property type="evidence" value="ECO:0007669"/>
    <property type="project" value="InterPro"/>
</dbReference>
<keyword evidence="3" id="KW-1185">Reference proteome</keyword>
<dbReference type="InterPro" id="IPR006680">
    <property type="entry name" value="Amidohydro-rel"/>
</dbReference>
<gene>
    <name evidence="2" type="ORF">FB558_4268</name>
</gene>
<comment type="caution">
    <text evidence="2">The sequence shown here is derived from an EMBL/GenBank/DDBJ whole genome shotgun (WGS) entry which is preliminary data.</text>
</comment>
<organism evidence="2 3">
    <name type="scientific">Pseudonocardia kunmingensis</name>
    <dbReference type="NCBI Taxonomy" id="630975"/>
    <lineage>
        <taxon>Bacteria</taxon>
        <taxon>Bacillati</taxon>
        <taxon>Actinomycetota</taxon>
        <taxon>Actinomycetes</taxon>
        <taxon>Pseudonocardiales</taxon>
        <taxon>Pseudonocardiaceae</taxon>
        <taxon>Pseudonocardia</taxon>
    </lineage>
</organism>
<dbReference type="Gene3D" id="2.30.40.10">
    <property type="entry name" value="Urease, subunit C, domain 1"/>
    <property type="match status" value="1"/>
</dbReference>
<dbReference type="InterPro" id="IPR011059">
    <property type="entry name" value="Metal-dep_hydrolase_composite"/>
</dbReference>
<name>A0A543DQY2_9PSEU</name>
<evidence type="ECO:0000313" key="2">
    <source>
        <dbReference type="EMBL" id="TQM11699.1"/>
    </source>
</evidence>
<dbReference type="Proteomes" id="UP000315677">
    <property type="component" value="Unassembled WGS sequence"/>
</dbReference>
<dbReference type="SUPFAM" id="SSF51338">
    <property type="entry name" value="Composite domain of metallo-dependent hydrolases"/>
    <property type="match status" value="1"/>
</dbReference>
<dbReference type="Pfam" id="PF01979">
    <property type="entry name" value="Amidohydro_1"/>
    <property type="match status" value="1"/>
</dbReference>
<dbReference type="OrthoDB" id="3514520at2"/>
<keyword evidence="2" id="KW-0378">Hydrolase</keyword>
<dbReference type="SUPFAM" id="SSF51556">
    <property type="entry name" value="Metallo-dependent hydrolases"/>
    <property type="match status" value="1"/>
</dbReference>
<dbReference type="EMBL" id="VFPA01000002">
    <property type="protein sequence ID" value="TQM11699.1"/>
    <property type="molecule type" value="Genomic_DNA"/>
</dbReference>
<dbReference type="RefSeq" id="WP_142056027.1">
    <property type="nucleotide sequence ID" value="NZ_VFPA01000002.1"/>
</dbReference>
<protein>
    <submittedName>
        <fullName evidence="2">Imidazolonepropionase-like amidohydrolase</fullName>
    </submittedName>
</protein>